<dbReference type="AlphaFoldDB" id="A0AAW3W5M8"/>
<name>A0AAW3W5M8_CLOBE</name>
<reference evidence="1" key="2">
    <citation type="journal article" date="2022" name="Nat. Biotechnol.">
        <title>Carbon-negative production of acetone and isopropanol by gas fermentation at industrial pilot scale.</title>
        <authorList>
            <person name="Liew F.E."/>
            <person name="Nogle R."/>
            <person name="Abdalla T."/>
            <person name="Rasor B.J."/>
            <person name="Canter C."/>
            <person name="Jensen R.O."/>
            <person name="Wang L."/>
            <person name="Strutz J."/>
            <person name="Chirania P."/>
            <person name="De Tissera S."/>
            <person name="Mueller A.P."/>
            <person name="Ruan Z."/>
            <person name="Gao A."/>
            <person name="Tran L."/>
            <person name="Engle N.L."/>
            <person name="Bromley J.C."/>
            <person name="Daniell J."/>
            <person name="Conrado R."/>
            <person name="Tschaplinski T.J."/>
            <person name="Giannone R.J."/>
            <person name="Hettich R.L."/>
            <person name="Karim A.S."/>
            <person name="Simpson S.D."/>
            <person name="Brown S.D."/>
            <person name="Leang C."/>
            <person name="Jewett M.C."/>
            <person name="Kopke M."/>
        </authorList>
    </citation>
    <scope>NUCLEOTIDE SEQUENCE</scope>
    <source>
        <strain evidence="1">DJ015</strain>
    </source>
</reference>
<gene>
    <name evidence="1" type="ORF">HGI39_05690</name>
</gene>
<evidence type="ECO:0000313" key="1">
    <source>
        <dbReference type="EMBL" id="MBC2474206.1"/>
    </source>
</evidence>
<protein>
    <recommendedName>
        <fullName evidence="3">Phage protein</fullName>
    </recommendedName>
</protein>
<dbReference type="RefSeq" id="WP_171780202.1">
    <property type="nucleotide sequence ID" value="NZ_JABAGV010000010.1"/>
</dbReference>
<dbReference type="EMBL" id="JABAGV010000010">
    <property type="protein sequence ID" value="MBC2474206.1"/>
    <property type="molecule type" value="Genomic_DNA"/>
</dbReference>
<proteinExistence type="predicted"/>
<comment type="caution">
    <text evidence="1">The sequence shown here is derived from an EMBL/GenBank/DDBJ whole genome shotgun (WGS) entry which is preliminary data.</text>
</comment>
<accession>A0AAW3W5M8</accession>
<organism evidence="1 2">
    <name type="scientific">Clostridium beijerinckii</name>
    <name type="common">Clostridium MP</name>
    <dbReference type="NCBI Taxonomy" id="1520"/>
    <lineage>
        <taxon>Bacteria</taxon>
        <taxon>Bacillati</taxon>
        <taxon>Bacillota</taxon>
        <taxon>Clostridia</taxon>
        <taxon>Eubacteriales</taxon>
        <taxon>Clostridiaceae</taxon>
        <taxon>Clostridium</taxon>
    </lineage>
</organism>
<evidence type="ECO:0000313" key="2">
    <source>
        <dbReference type="Proteomes" id="UP001194098"/>
    </source>
</evidence>
<reference evidence="1" key="1">
    <citation type="submission" date="2020-04" db="EMBL/GenBank/DDBJ databases">
        <authorList>
            <person name="Brown S."/>
        </authorList>
    </citation>
    <scope>NUCLEOTIDE SEQUENCE</scope>
    <source>
        <strain evidence="1">DJ015</strain>
    </source>
</reference>
<dbReference type="Proteomes" id="UP001194098">
    <property type="component" value="Unassembled WGS sequence"/>
</dbReference>
<sequence>MIKLKLTQEPYITGYDGAFFPEYDENGKASIEGWFGAMYTARAVDKNGNEFRVFWRIVNENEPEFACDWDNPTMILDKQYRNVTNKLGL</sequence>
<evidence type="ECO:0008006" key="3">
    <source>
        <dbReference type="Google" id="ProtNLM"/>
    </source>
</evidence>